<sequence>MIYYSVIPAETALTDETEISNVREVSINGVMMQVEMIGPGQGRIQRLLSPEPHHYLDARYQPGQSIAIPLQ</sequence>
<accession>A0A2T4ZAN5</accession>
<dbReference type="InterPro" id="IPR025619">
    <property type="entry name" value="YlzJ"/>
</dbReference>
<dbReference type="OrthoDB" id="1683573at2"/>
<evidence type="ECO:0000313" key="2">
    <source>
        <dbReference type="Proteomes" id="UP000241639"/>
    </source>
</evidence>
<proteinExistence type="predicted"/>
<reference evidence="1 2" key="1">
    <citation type="submission" date="2018-04" db="EMBL/GenBank/DDBJ databases">
        <title>Genomic Encyclopedia of Archaeal and Bacterial Type Strains, Phase II (KMG-II): from individual species to whole genera.</title>
        <authorList>
            <person name="Goeker M."/>
        </authorList>
    </citation>
    <scope>NUCLEOTIDE SEQUENCE [LARGE SCALE GENOMIC DNA]</scope>
    <source>
        <strain evidence="1 2">DSM 45169</strain>
    </source>
</reference>
<protein>
    <submittedName>
        <fullName evidence="1">YlzJ-like protein</fullName>
    </submittedName>
</protein>
<dbReference type="Proteomes" id="UP000241639">
    <property type="component" value="Unassembled WGS sequence"/>
</dbReference>
<gene>
    <name evidence="1" type="ORF">C8J48_1534</name>
</gene>
<name>A0A2T4ZAN5_9BACL</name>
<comment type="caution">
    <text evidence="1">The sequence shown here is derived from an EMBL/GenBank/DDBJ whole genome shotgun (WGS) entry which is preliminary data.</text>
</comment>
<dbReference type="Pfam" id="PF14035">
    <property type="entry name" value="YlzJ"/>
    <property type="match status" value="1"/>
</dbReference>
<dbReference type="EMBL" id="PZZP01000001">
    <property type="protein sequence ID" value="PTM58935.1"/>
    <property type="molecule type" value="Genomic_DNA"/>
</dbReference>
<evidence type="ECO:0000313" key="1">
    <source>
        <dbReference type="EMBL" id="PTM58935.1"/>
    </source>
</evidence>
<keyword evidence="2" id="KW-1185">Reference proteome</keyword>
<dbReference type="RefSeq" id="WP_107725680.1">
    <property type="nucleotide sequence ID" value="NZ_PZZP01000001.1"/>
</dbReference>
<dbReference type="AlphaFoldDB" id="A0A2T4ZAN5"/>
<organism evidence="1 2">
    <name type="scientific">Desmospora activa DSM 45169</name>
    <dbReference type="NCBI Taxonomy" id="1121389"/>
    <lineage>
        <taxon>Bacteria</taxon>
        <taxon>Bacillati</taxon>
        <taxon>Bacillota</taxon>
        <taxon>Bacilli</taxon>
        <taxon>Bacillales</taxon>
        <taxon>Thermoactinomycetaceae</taxon>
        <taxon>Desmospora</taxon>
    </lineage>
</organism>